<sequence>MPVTFGLSVFEGVKEKRVVGGQAGLHKAQSDMIIKVTFFNLQYNNLSRLIDMVMSRMMFRRKEKKKRRRRKKGADRAEATRSLNQTDR</sequence>
<evidence type="ECO:0000313" key="2">
    <source>
        <dbReference type="EMBL" id="KAK6498890.1"/>
    </source>
</evidence>
<reference evidence="2 3" key="1">
    <citation type="submission" date="2023-08" db="EMBL/GenBank/DDBJ databases">
        <authorList>
            <person name="Palmer J.M."/>
        </authorList>
    </citation>
    <scope>NUCLEOTIDE SEQUENCE [LARGE SCALE GENOMIC DNA]</scope>
    <source>
        <strain evidence="2 3">TWF481</strain>
    </source>
</reference>
<dbReference type="AlphaFoldDB" id="A0AAV9W0V4"/>
<dbReference type="Proteomes" id="UP001370758">
    <property type="component" value="Unassembled WGS sequence"/>
</dbReference>
<protein>
    <submittedName>
        <fullName evidence="2">Uncharacterized protein</fullName>
    </submittedName>
</protein>
<name>A0AAV9W0V4_9PEZI</name>
<evidence type="ECO:0000313" key="3">
    <source>
        <dbReference type="Proteomes" id="UP001370758"/>
    </source>
</evidence>
<evidence type="ECO:0000256" key="1">
    <source>
        <dbReference type="SAM" id="MobiDB-lite"/>
    </source>
</evidence>
<feature type="region of interest" description="Disordered" evidence="1">
    <location>
        <begin position="60"/>
        <end position="88"/>
    </location>
</feature>
<gene>
    <name evidence="2" type="ORF">TWF481_011461</name>
</gene>
<comment type="caution">
    <text evidence="2">The sequence shown here is derived from an EMBL/GenBank/DDBJ whole genome shotgun (WGS) entry which is preliminary data.</text>
</comment>
<keyword evidence="3" id="KW-1185">Reference proteome</keyword>
<organism evidence="2 3">
    <name type="scientific">Arthrobotrys musiformis</name>
    <dbReference type="NCBI Taxonomy" id="47236"/>
    <lineage>
        <taxon>Eukaryota</taxon>
        <taxon>Fungi</taxon>
        <taxon>Dikarya</taxon>
        <taxon>Ascomycota</taxon>
        <taxon>Pezizomycotina</taxon>
        <taxon>Orbiliomycetes</taxon>
        <taxon>Orbiliales</taxon>
        <taxon>Orbiliaceae</taxon>
        <taxon>Arthrobotrys</taxon>
    </lineage>
</organism>
<proteinExistence type="predicted"/>
<dbReference type="EMBL" id="JAVHJL010000008">
    <property type="protein sequence ID" value="KAK6498890.1"/>
    <property type="molecule type" value="Genomic_DNA"/>
</dbReference>
<accession>A0AAV9W0V4</accession>
<feature type="compositionally biased region" description="Basic residues" evidence="1">
    <location>
        <begin position="60"/>
        <end position="73"/>
    </location>
</feature>